<proteinExistence type="predicted"/>
<evidence type="ECO:0000313" key="3">
    <source>
        <dbReference type="Proteomes" id="UP000248857"/>
    </source>
</evidence>
<evidence type="ECO:0000313" key="2">
    <source>
        <dbReference type="EMBL" id="PZD71677.1"/>
    </source>
</evidence>
<accession>A0A2W1JSG3</accession>
<protein>
    <submittedName>
        <fullName evidence="2">Uncharacterized protein</fullName>
    </submittedName>
</protein>
<comment type="caution">
    <text evidence="2">The sequence shown here is derived from an EMBL/GenBank/DDBJ whole genome shotgun (WGS) entry which is preliminary data.</text>
</comment>
<evidence type="ECO:0000256" key="1">
    <source>
        <dbReference type="SAM" id="SignalP"/>
    </source>
</evidence>
<organism evidence="2 3">
    <name type="scientific">Acaryochloris thomasi RCC1774</name>
    <dbReference type="NCBI Taxonomy" id="1764569"/>
    <lineage>
        <taxon>Bacteria</taxon>
        <taxon>Bacillati</taxon>
        <taxon>Cyanobacteriota</taxon>
        <taxon>Cyanophyceae</taxon>
        <taxon>Acaryochloridales</taxon>
        <taxon>Acaryochloridaceae</taxon>
        <taxon>Acaryochloris</taxon>
        <taxon>Acaryochloris thomasi</taxon>
    </lineage>
</organism>
<sequence>MLNKSPFMAVALVGIAASLVACDSTLKWQDYASEAGGYTISMPGEAEEKTRKVPIPGGQELDLKLADVELSDAAYLVSYLDYPGNLLGKVDTQNLLSQSLQGAVKNSIQGEIVKEEATTVSDVPCRKFQAKGTVKSKDASAQGIFCLQKSRLYQVLAIGETKDDFAPNADQFLTSFQIDKPET</sequence>
<dbReference type="OrthoDB" id="571271at2"/>
<reference evidence="2 3" key="1">
    <citation type="journal article" date="2018" name="Sci. Rep.">
        <title>A novel species of the marine cyanobacterium Acaryochloris with a unique pigment content and lifestyle.</title>
        <authorList>
            <person name="Partensky F."/>
            <person name="Six C."/>
            <person name="Ratin M."/>
            <person name="Garczarek L."/>
            <person name="Vaulot D."/>
            <person name="Probert I."/>
            <person name="Calteau A."/>
            <person name="Gourvil P."/>
            <person name="Marie D."/>
            <person name="Grebert T."/>
            <person name="Bouchier C."/>
            <person name="Le Panse S."/>
            <person name="Gachenot M."/>
            <person name="Rodriguez F."/>
            <person name="Garrido J.L."/>
        </authorList>
    </citation>
    <scope>NUCLEOTIDE SEQUENCE [LARGE SCALE GENOMIC DNA]</scope>
    <source>
        <strain evidence="2 3">RCC1774</strain>
    </source>
</reference>
<dbReference type="RefSeq" id="WP_158535148.1">
    <property type="nucleotide sequence ID" value="NZ_CAWNWM010000015.1"/>
</dbReference>
<dbReference type="Proteomes" id="UP000248857">
    <property type="component" value="Unassembled WGS sequence"/>
</dbReference>
<keyword evidence="1" id="KW-0732">Signal</keyword>
<dbReference type="AlphaFoldDB" id="A0A2W1JSG3"/>
<dbReference type="PROSITE" id="PS51257">
    <property type="entry name" value="PROKAR_LIPOPROTEIN"/>
    <property type="match status" value="1"/>
</dbReference>
<keyword evidence="3" id="KW-1185">Reference proteome</keyword>
<feature type="signal peptide" evidence="1">
    <location>
        <begin position="1"/>
        <end position="21"/>
    </location>
</feature>
<gene>
    <name evidence="2" type="ORF">C1752_05045</name>
</gene>
<feature type="chain" id="PRO_5015992055" evidence="1">
    <location>
        <begin position="22"/>
        <end position="183"/>
    </location>
</feature>
<name>A0A2W1JSG3_9CYAN</name>
<dbReference type="EMBL" id="PQWO01000015">
    <property type="protein sequence ID" value="PZD71677.1"/>
    <property type="molecule type" value="Genomic_DNA"/>
</dbReference>